<organism evidence="14 15">
    <name type="scientific">Desmophyllum pertusum</name>
    <dbReference type="NCBI Taxonomy" id="174260"/>
    <lineage>
        <taxon>Eukaryota</taxon>
        <taxon>Metazoa</taxon>
        <taxon>Cnidaria</taxon>
        <taxon>Anthozoa</taxon>
        <taxon>Hexacorallia</taxon>
        <taxon>Scleractinia</taxon>
        <taxon>Caryophylliina</taxon>
        <taxon>Caryophylliidae</taxon>
        <taxon>Desmophyllum</taxon>
    </lineage>
</organism>
<feature type="disulfide bond" evidence="9">
    <location>
        <begin position="266"/>
        <end position="275"/>
    </location>
</feature>
<dbReference type="InterPro" id="IPR018097">
    <property type="entry name" value="EGF_Ca-bd_CS"/>
</dbReference>
<dbReference type="InterPro" id="IPR013320">
    <property type="entry name" value="ConA-like_dom_sf"/>
</dbReference>
<gene>
    <name evidence="14" type="ORF">OS493_019101</name>
</gene>
<dbReference type="OrthoDB" id="5966447at2759"/>
<dbReference type="SUPFAM" id="SSF49899">
    <property type="entry name" value="Concanavalin A-like lectins/glucanases"/>
    <property type="match status" value="1"/>
</dbReference>
<dbReference type="PANTHER" id="PTHR19277:SF125">
    <property type="entry name" value="B6"/>
    <property type="match status" value="1"/>
</dbReference>
<accession>A0A9W9YNF6</accession>
<feature type="disulfide bond" evidence="9">
    <location>
        <begin position="282"/>
        <end position="292"/>
    </location>
</feature>
<dbReference type="GO" id="GO:0008270">
    <property type="term" value="F:zinc ion binding"/>
    <property type="evidence" value="ECO:0007669"/>
    <property type="project" value="UniProtKB-KW"/>
</dbReference>
<dbReference type="Pfam" id="PF20231">
    <property type="entry name" value="DUF6589"/>
    <property type="match status" value="1"/>
</dbReference>
<keyword evidence="2 9" id="KW-0245">EGF-like domain</keyword>
<keyword evidence="4" id="KW-0677">Repeat</keyword>
<evidence type="ECO:0000256" key="4">
    <source>
        <dbReference type="ARBA" id="ARBA00022737"/>
    </source>
</evidence>
<feature type="domain" description="C2H2-type" evidence="12">
    <location>
        <begin position="1216"/>
        <end position="1245"/>
    </location>
</feature>
<comment type="caution">
    <text evidence="9">Lacks conserved residue(s) required for the propagation of feature annotation.</text>
</comment>
<feature type="disulfide bond" evidence="9">
    <location>
        <begin position="303"/>
        <end position="312"/>
    </location>
</feature>
<dbReference type="PROSITE" id="PS01187">
    <property type="entry name" value="EGF_CA"/>
    <property type="match status" value="1"/>
</dbReference>
<evidence type="ECO:0000256" key="8">
    <source>
        <dbReference type="PROSITE-ProRule" id="PRU00042"/>
    </source>
</evidence>
<evidence type="ECO:0000259" key="11">
    <source>
        <dbReference type="PROSITE" id="PS50026"/>
    </source>
</evidence>
<dbReference type="PROSITE" id="PS50026">
    <property type="entry name" value="EGF_3"/>
    <property type="match status" value="2"/>
</dbReference>
<feature type="region of interest" description="Disordered" evidence="10">
    <location>
        <begin position="1238"/>
        <end position="1260"/>
    </location>
</feature>
<keyword evidence="7" id="KW-0325">Glycoprotein</keyword>
<dbReference type="CDD" id="cd00053">
    <property type="entry name" value="EGF"/>
    <property type="match status" value="1"/>
</dbReference>
<dbReference type="PANTHER" id="PTHR19277">
    <property type="entry name" value="PENTRAXIN"/>
    <property type="match status" value="1"/>
</dbReference>
<dbReference type="PROSITE" id="PS00010">
    <property type="entry name" value="ASX_HYDROXYL"/>
    <property type="match status" value="1"/>
</dbReference>
<name>A0A9W9YNF6_9CNID</name>
<dbReference type="InterPro" id="IPR001881">
    <property type="entry name" value="EGF-like_Ca-bd_dom"/>
</dbReference>
<dbReference type="SMART" id="SM01411">
    <property type="entry name" value="Ephrin_rec_like"/>
    <property type="match status" value="1"/>
</dbReference>
<dbReference type="SUPFAM" id="SSF57196">
    <property type="entry name" value="EGF/Laminin"/>
    <property type="match status" value="1"/>
</dbReference>
<evidence type="ECO:0000256" key="6">
    <source>
        <dbReference type="ARBA" id="ARBA00023157"/>
    </source>
</evidence>
<dbReference type="Pfam" id="PF00354">
    <property type="entry name" value="Pentaxin"/>
    <property type="match status" value="1"/>
</dbReference>
<protein>
    <submittedName>
        <fullName evidence="14">Uncharacterized protein</fullName>
    </submittedName>
</protein>
<feature type="disulfide bond" evidence="9">
    <location>
        <begin position="245"/>
        <end position="255"/>
    </location>
</feature>
<proteinExistence type="predicted"/>
<evidence type="ECO:0000256" key="10">
    <source>
        <dbReference type="SAM" id="MobiDB-lite"/>
    </source>
</evidence>
<evidence type="ECO:0000256" key="5">
    <source>
        <dbReference type="ARBA" id="ARBA00022837"/>
    </source>
</evidence>
<dbReference type="InterPro" id="IPR013087">
    <property type="entry name" value="Znf_C2H2_type"/>
</dbReference>
<evidence type="ECO:0000256" key="2">
    <source>
        <dbReference type="ARBA" id="ARBA00022536"/>
    </source>
</evidence>
<dbReference type="InterPro" id="IPR046496">
    <property type="entry name" value="DUF6589"/>
</dbReference>
<keyword evidence="15" id="KW-1185">Reference proteome</keyword>
<dbReference type="PROSITE" id="PS51828">
    <property type="entry name" value="PTX_2"/>
    <property type="match status" value="1"/>
</dbReference>
<sequence length="1476" mass="165737">MAFYSSTFLAGGRNWVTNRYVLFYQAYFSVAVLGSNFDLKFKRKSTDDMVLLTDGNGIPSMRYFTVAQFVRAESSYKSGTLFSYSVAGQPEETIVLSFTESKVHLAIKDEIVSADFKLADDLWHYVGVVWNGVTGVAYVYIDGPEIKKATNVQTGNTITGGGWVVLGQRYLAEEKTSVLSTAFVGTLHQSSLWDVPATADHMWNAAHNCTWPIAGSVRAWSSFLPGIKGQIEKRFMTQCKALDMCTTNCSHFFHCESRQGLYHCTCQAGFSGPHCNINIDDCSSNLCVHGKCEDGINRFDCVCDKGYWGTNCEKEIISEEECPKLKNPRNGKTSCRKVSGRMLCMMSCDEGHSFNAAATTVYGCGPDTTWKWNDKEDLTIPACSRKAAPKEIEHRYSITFVGIQCKSIQSHQALRSAIEKEISVTLSTIPGCHACQLKKVTVPQCPSTANQRERRVALTSAMQVLFSLVVKKADDSSSSQDNVEEKSEAVLFQMQYAVATGQFAISLYGVNSTADRSSLQHLSSNVTCSVGFVTSVDGKGCVACPVGTFYEKNSFKCKQCDKNKYQDEEGQTSCKTCDEGKSTNSFGAASSDDCIKDDSSGKTNTEKFNKSSISLNNFTIATGHESTTGEDERMKRMSKSPHSSQNEKSARVSTCTEPARSFPTFPEQQPSQSESRARRSLVLSGSEDKENFLSDLTAVEHVPKRNRPAETSVFVDITYANSNKTAEYEGSEEGNLVKYIARQDWKAVVNILFKLKQVQNILPGAVQAAIYREFEVYCKSPNALKKSSPEEIENMSNAVIVEEVMSQCPIWFACARGACAKLSKPSDSKITNAIVLSTAILARCRNNKLSAVAHRISAILIHSGAKSSDFTRLNRLGICMSHDQTIKKQAKMGESHDAKILSWKQEVESRDQAKKLLSEVSEKQCQSNGEALVDVSKDTLQHYSTFTPKGFEKCATLMADKSTVPGQLSADEVTELLETEHSKERTSYRIVADNFDLSIKARLQTKGHANQSIHWTHQYAVEDRVKTPGTLEESQPQCNPKDLPLSQLLPNKDIQESFRRECSVLISRVLVTYYEPFKIFRDVIINHLPHPFLEDTSKKSNIVSIKYLKKELPSGFQLPAETDSATARRQWLNAIIDEYMSQFVFDGTVDRDLTVVAEEVDRLHSNEINGYRCRAPDCEMMYKSHAWRVRHELAEHEDLYIPDTPPHEEKDSEGYFRCSARCGLVFKTKASMNRHVEKQHPQFQAMDVDEPSDTPDDKSEDPLYNYHRGKLIFGLLMLDFSDAIREGDGQRLMNLYKIALLFFNFHGCTKYFYTTLLLLVKLHSILPEGKAFRLIWNRFFNKHGWKGRNIPLDLRLEHLNNFLKACLKVLGANMKEKNAQRIALSLETLERILDSVDNDCNWEAKVRARSVKDPEETVSQIVQDLIHIKAFQHTPGREGHPTFPKFAPSIPGKVDYSKLYQSMKDKINLWSNIYDC</sequence>
<evidence type="ECO:0000256" key="9">
    <source>
        <dbReference type="PROSITE-ProRule" id="PRU00076"/>
    </source>
</evidence>
<dbReference type="Pfam" id="PF07699">
    <property type="entry name" value="Ephrin_rec_like"/>
    <property type="match status" value="1"/>
</dbReference>
<dbReference type="Gene3D" id="2.60.120.200">
    <property type="match status" value="1"/>
</dbReference>
<dbReference type="Proteomes" id="UP001163046">
    <property type="component" value="Unassembled WGS sequence"/>
</dbReference>
<dbReference type="SMART" id="SM00179">
    <property type="entry name" value="EGF_CA"/>
    <property type="match status" value="2"/>
</dbReference>
<keyword evidence="8" id="KW-0863">Zinc-finger</keyword>
<dbReference type="InterPro" id="IPR009030">
    <property type="entry name" value="Growth_fac_rcpt_cys_sf"/>
</dbReference>
<dbReference type="InterPro" id="IPR000742">
    <property type="entry name" value="EGF"/>
</dbReference>
<dbReference type="SUPFAM" id="SSF57184">
    <property type="entry name" value="Growth factor receptor domain"/>
    <property type="match status" value="1"/>
</dbReference>
<dbReference type="InterPro" id="IPR011641">
    <property type="entry name" value="Tyr-kin_ephrin_A/B_rcpt-like"/>
</dbReference>
<dbReference type="InterPro" id="IPR051360">
    <property type="entry name" value="Neuronal_Pentraxin_Related"/>
</dbReference>
<dbReference type="PROSITE" id="PS50157">
    <property type="entry name" value="ZINC_FINGER_C2H2_2"/>
    <property type="match status" value="1"/>
</dbReference>
<dbReference type="SMART" id="SM00355">
    <property type="entry name" value="ZnF_C2H2"/>
    <property type="match status" value="2"/>
</dbReference>
<dbReference type="InterPro" id="IPR001759">
    <property type="entry name" value="PTX_dom"/>
</dbReference>
<keyword evidence="6 9" id="KW-1015">Disulfide bond</keyword>
<evidence type="ECO:0000313" key="14">
    <source>
        <dbReference type="EMBL" id="KAJ7360013.1"/>
    </source>
</evidence>
<reference evidence="14" key="1">
    <citation type="submission" date="2023-01" db="EMBL/GenBank/DDBJ databases">
        <title>Genome assembly of the deep-sea coral Lophelia pertusa.</title>
        <authorList>
            <person name="Herrera S."/>
            <person name="Cordes E."/>
        </authorList>
    </citation>
    <scope>NUCLEOTIDE SEQUENCE</scope>
    <source>
        <strain evidence="14">USNM1676648</strain>
        <tissue evidence="14">Polyp</tissue>
    </source>
</reference>
<feature type="domain" description="EGF-like" evidence="11">
    <location>
        <begin position="241"/>
        <end position="276"/>
    </location>
</feature>
<dbReference type="SMART" id="SM00159">
    <property type="entry name" value="PTX"/>
    <property type="match status" value="1"/>
</dbReference>
<dbReference type="PROSITE" id="PS00022">
    <property type="entry name" value="EGF_1"/>
    <property type="match status" value="2"/>
</dbReference>
<keyword evidence="8" id="KW-0862">Zinc</keyword>
<feature type="domain" description="EGF-like" evidence="11">
    <location>
        <begin position="278"/>
        <end position="313"/>
    </location>
</feature>
<evidence type="ECO:0000256" key="7">
    <source>
        <dbReference type="ARBA" id="ARBA00023180"/>
    </source>
</evidence>
<feature type="region of interest" description="Disordered" evidence="10">
    <location>
        <begin position="619"/>
        <end position="682"/>
    </location>
</feature>
<dbReference type="EMBL" id="MU827312">
    <property type="protein sequence ID" value="KAJ7360013.1"/>
    <property type="molecule type" value="Genomic_DNA"/>
</dbReference>
<comment type="cofactor">
    <cofactor evidence="1">
        <name>Ca(2+)</name>
        <dbReference type="ChEBI" id="CHEBI:29108"/>
    </cofactor>
</comment>
<feature type="domain" description="Pentraxin (PTX)" evidence="13">
    <location>
        <begin position="35"/>
        <end position="239"/>
    </location>
</feature>
<evidence type="ECO:0000256" key="3">
    <source>
        <dbReference type="ARBA" id="ARBA00022723"/>
    </source>
</evidence>
<feature type="compositionally biased region" description="Polar residues" evidence="10">
    <location>
        <begin position="640"/>
        <end position="656"/>
    </location>
</feature>
<dbReference type="PROSITE" id="PS01186">
    <property type="entry name" value="EGF_2"/>
    <property type="match status" value="2"/>
</dbReference>
<dbReference type="InterPro" id="IPR000152">
    <property type="entry name" value="EGF-type_Asp/Asn_hydroxyl_site"/>
</dbReference>
<keyword evidence="3" id="KW-0479">Metal-binding</keyword>
<dbReference type="SMART" id="SM00181">
    <property type="entry name" value="EGF"/>
    <property type="match status" value="2"/>
</dbReference>
<comment type="caution">
    <text evidence="14">The sequence shown here is derived from an EMBL/GenBank/DDBJ whole genome shotgun (WGS) entry which is preliminary data.</text>
</comment>
<evidence type="ECO:0000259" key="13">
    <source>
        <dbReference type="PROSITE" id="PS51828"/>
    </source>
</evidence>
<evidence type="ECO:0000256" key="1">
    <source>
        <dbReference type="ARBA" id="ARBA00001913"/>
    </source>
</evidence>
<evidence type="ECO:0000259" key="12">
    <source>
        <dbReference type="PROSITE" id="PS50157"/>
    </source>
</evidence>
<dbReference type="Gene3D" id="2.10.50.10">
    <property type="entry name" value="Tumor Necrosis Factor Receptor, subunit A, domain 2"/>
    <property type="match status" value="1"/>
</dbReference>
<dbReference type="GO" id="GO:0005509">
    <property type="term" value="F:calcium ion binding"/>
    <property type="evidence" value="ECO:0007669"/>
    <property type="project" value="InterPro"/>
</dbReference>
<dbReference type="CDD" id="cd00054">
    <property type="entry name" value="EGF_CA"/>
    <property type="match status" value="1"/>
</dbReference>
<evidence type="ECO:0000313" key="15">
    <source>
        <dbReference type="Proteomes" id="UP001163046"/>
    </source>
</evidence>
<dbReference type="Gene3D" id="2.10.25.10">
    <property type="entry name" value="Laminin"/>
    <property type="match status" value="1"/>
</dbReference>
<dbReference type="PROSITE" id="PS00028">
    <property type="entry name" value="ZINC_FINGER_C2H2_1"/>
    <property type="match status" value="1"/>
</dbReference>
<keyword evidence="5" id="KW-0106">Calcium</keyword>